<keyword evidence="8" id="KW-0067">ATP-binding</keyword>
<dbReference type="GO" id="GO:0005886">
    <property type="term" value="C:plasma membrane"/>
    <property type="evidence" value="ECO:0007669"/>
    <property type="project" value="UniProtKB-SubCell"/>
</dbReference>
<evidence type="ECO:0000256" key="8">
    <source>
        <dbReference type="ARBA" id="ARBA00022840"/>
    </source>
</evidence>
<dbReference type="EMBL" id="RXZH01000004">
    <property type="protein sequence ID" value="RTZ15817.1"/>
    <property type="molecule type" value="Genomic_DNA"/>
</dbReference>
<proteinExistence type="predicted"/>
<evidence type="ECO:0000256" key="6">
    <source>
        <dbReference type="ARBA" id="ARBA00022741"/>
    </source>
</evidence>
<dbReference type="PANTHER" id="PTHR44936">
    <property type="entry name" value="SENSOR PROTEIN CREC"/>
    <property type="match status" value="1"/>
</dbReference>
<feature type="transmembrane region" description="Helical" evidence="9">
    <location>
        <begin position="144"/>
        <end position="167"/>
    </location>
</feature>
<name>A0A3S0PNX5_9VIBR</name>
<dbReference type="InterPro" id="IPR005467">
    <property type="entry name" value="His_kinase_dom"/>
</dbReference>
<dbReference type="PROSITE" id="PS50109">
    <property type="entry name" value="HIS_KIN"/>
    <property type="match status" value="1"/>
</dbReference>
<protein>
    <recommendedName>
        <fullName evidence="3">histidine kinase</fullName>
        <ecNumber evidence="3">2.7.13.3</ecNumber>
    </recommendedName>
</protein>
<evidence type="ECO:0000256" key="1">
    <source>
        <dbReference type="ARBA" id="ARBA00000085"/>
    </source>
</evidence>
<comment type="subcellular location">
    <subcellularLocation>
        <location evidence="2">Cell membrane</location>
        <topology evidence="2">Multi-pass membrane protein</topology>
    </subcellularLocation>
</comment>
<evidence type="ECO:0000256" key="3">
    <source>
        <dbReference type="ARBA" id="ARBA00012438"/>
    </source>
</evidence>
<feature type="domain" description="Histidine kinase" evidence="10">
    <location>
        <begin position="232"/>
        <end position="423"/>
    </location>
</feature>
<organism evidence="11 12">
    <name type="scientific">Vibrio aquaticus</name>
    <dbReference type="NCBI Taxonomy" id="2496559"/>
    <lineage>
        <taxon>Bacteria</taxon>
        <taxon>Pseudomonadati</taxon>
        <taxon>Pseudomonadota</taxon>
        <taxon>Gammaproteobacteria</taxon>
        <taxon>Vibrionales</taxon>
        <taxon>Vibrionaceae</taxon>
        <taxon>Vibrio</taxon>
    </lineage>
</organism>
<keyword evidence="5" id="KW-0808">Transferase</keyword>
<keyword evidence="4" id="KW-1003">Cell membrane</keyword>
<dbReference type="Pfam" id="PF02518">
    <property type="entry name" value="HATPase_c"/>
    <property type="match status" value="1"/>
</dbReference>
<dbReference type="SMART" id="SM00387">
    <property type="entry name" value="HATPase_c"/>
    <property type="match status" value="1"/>
</dbReference>
<dbReference type="InterPro" id="IPR036097">
    <property type="entry name" value="HisK_dim/P_sf"/>
</dbReference>
<dbReference type="GO" id="GO:0005524">
    <property type="term" value="F:ATP binding"/>
    <property type="evidence" value="ECO:0007669"/>
    <property type="project" value="UniProtKB-KW"/>
</dbReference>
<dbReference type="Gene3D" id="1.10.287.130">
    <property type="match status" value="1"/>
</dbReference>
<comment type="caution">
    <text evidence="11">The sequence shown here is derived from an EMBL/GenBank/DDBJ whole genome shotgun (WGS) entry which is preliminary data.</text>
</comment>
<evidence type="ECO:0000313" key="11">
    <source>
        <dbReference type="EMBL" id="RTZ15817.1"/>
    </source>
</evidence>
<dbReference type="RefSeq" id="WP_126574541.1">
    <property type="nucleotide sequence ID" value="NZ_RXZH01000004.1"/>
</dbReference>
<dbReference type="Proteomes" id="UP000268973">
    <property type="component" value="Unassembled WGS sequence"/>
</dbReference>
<reference evidence="11 12" key="1">
    <citation type="submission" date="2018-12" db="EMBL/GenBank/DDBJ databases">
        <title>Vibrio sp. isolated from China Sea.</title>
        <authorList>
            <person name="Li Y."/>
        </authorList>
    </citation>
    <scope>NUCLEOTIDE SEQUENCE [LARGE SCALE GENOMIC DNA]</scope>
    <source>
        <strain evidence="11 12">BEI207</strain>
    </source>
</reference>
<dbReference type="CDD" id="cd00082">
    <property type="entry name" value="HisKA"/>
    <property type="match status" value="1"/>
</dbReference>
<dbReference type="Gene3D" id="3.30.565.10">
    <property type="entry name" value="Histidine kinase-like ATPase, C-terminal domain"/>
    <property type="match status" value="1"/>
</dbReference>
<evidence type="ECO:0000259" key="10">
    <source>
        <dbReference type="PROSITE" id="PS50109"/>
    </source>
</evidence>
<keyword evidence="9" id="KW-0472">Membrane</keyword>
<dbReference type="GO" id="GO:0000155">
    <property type="term" value="F:phosphorelay sensor kinase activity"/>
    <property type="evidence" value="ECO:0007669"/>
    <property type="project" value="InterPro"/>
</dbReference>
<dbReference type="InterPro" id="IPR036890">
    <property type="entry name" value="HATPase_C_sf"/>
</dbReference>
<evidence type="ECO:0000256" key="2">
    <source>
        <dbReference type="ARBA" id="ARBA00004651"/>
    </source>
</evidence>
<keyword evidence="12" id="KW-1185">Reference proteome</keyword>
<dbReference type="InterPro" id="IPR050980">
    <property type="entry name" value="2C_sensor_his_kinase"/>
</dbReference>
<dbReference type="InterPro" id="IPR003661">
    <property type="entry name" value="HisK_dim/P_dom"/>
</dbReference>
<keyword evidence="9" id="KW-0812">Transmembrane</keyword>
<evidence type="ECO:0000313" key="12">
    <source>
        <dbReference type="Proteomes" id="UP000268973"/>
    </source>
</evidence>
<keyword evidence="9" id="KW-1133">Transmembrane helix</keyword>
<dbReference type="EC" id="2.7.13.3" evidence="3"/>
<dbReference type="PANTHER" id="PTHR44936:SF10">
    <property type="entry name" value="SENSOR PROTEIN RSTB"/>
    <property type="match status" value="1"/>
</dbReference>
<dbReference type="InterPro" id="IPR003594">
    <property type="entry name" value="HATPase_dom"/>
</dbReference>
<evidence type="ECO:0000256" key="9">
    <source>
        <dbReference type="SAM" id="Phobius"/>
    </source>
</evidence>
<dbReference type="OrthoDB" id="9121563at2"/>
<dbReference type="AlphaFoldDB" id="A0A3S0PNX5"/>
<dbReference type="SUPFAM" id="SSF55874">
    <property type="entry name" value="ATPase domain of HSP90 chaperone/DNA topoisomerase II/histidine kinase"/>
    <property type="match status" value="1"/>
</dbReference>
<evidence type="ECO:0000256" key="5">
    <source>
        <dbReference type="ARBA" id="ARBA00022679"/>
    </source>
</evidence>
<evidence type="ECO:0000256" key="4">
    <source>
        <dbReference type="ARBA" id="ARBA00022475"/>
    </source>
</evidence>
<sequence>MLDRSFSNTKTLTGHLAIFFTAVSIVVGLVSFLIFYLALQWSEDRVGERRILIDRDAAVAQFLNGANGMIQIDELTAAYNDMSLVPDDYQQYLEDKQQYLGEVGEDFNPLSHMVFKGQYTQDGEAKPIVLLTLIDRVEFGVDELIYSGVIVVLFVAGLMFTFGTILYRLSIRLIEPLNDITTQLDQEFIDVEKAFSIHPQSAQEFQLLTARLNQYRSELNLTLKREQAFARYASHELRTPLTVIKGANTLLTRSELTSFQERQIHRIQDASREMATMVDALLSIVRYERNIDDAPQREILEKEITAIIEANSAQAMSKKLDIQLSCNGSPSTRATEAVISMVLGNLLRNAIAATEHGQISVCLDKTELSITDDGAGLSDTPNEDGHGLGLLIVDDLCQRYGWEFKLSNHPQRGCTASIKFDPS</sequence>
<comment type="catalytic activity">
    <reaction evidence="1">
        <text>ATP + protein L-histidine = ADP + protein N-phospho-L-histidine.</text>
        <dbReference type="EC" id="2.7.13.3"/>
    </reaction>
</comment>
<dbReference type="SUPFAM" id="SSF47384">
    <property type="entry name" value="Homodimeric domain of signal transducing histidine kinase"/>
    <property type="match status" value="1"/>
</dbReference>
<gene>
    <name evidence="11" type="ORF">EJ063_11360</name>
</gene>
<dbReference type="Pfam" id="PF00512">
    <property type="entry name" value="HisKA"/>
    <property type="match status" value="1"/>
</dbReference>
<keyword evidence="7 11" id="KW-0418">Kinase</keyword>
<feature type="transmembrane region" description="Helical" evidence="9">
    <location>
        <begin position="12"/>
        <end position="39"/>
    </location>
</feature>
<evidence type="ECO:0000256" key="7">
    <source>
        <dbReference type="ARBA" id="ARBA00022777"/>
    </source>
</evidence>
<accession>A0A3S0PNX5</accession>
<dbReference type="SMART" id="SM00388">
    <property type="entry name" value="HisKA"/>
    <property type="match status" value="1"/>
</dbReference>
<keyword evidence="6" id="KW-0547">Nucleotide-binding</keyword>